<dbReference type="Proteomes" id="UP000092444">
    <property type="component" value="Unassembled WGS sequence"/>
</dbReference>
<evidence type="ECO:0000313" key="3">
    <source>
        <dbReference type="EnsemblMetazoa" id="GMOY009334-PA"/>
    </source>
</evidence>
<evidence type="ECO:0000313" key="4">
    <source>
        <dbReference type="Proteomes" id="UP000092444"/>
    </source>
</evidence>
<dbReference type="EnsemblMetazoa" id="GMOY009334-RA">
    <property type="protein sequence ID" value="GMOY009334-PA"/>
    <property type="gene ID" value="GMOY009334"/>
</dbReference>
<keyword evidence="1" id="KW-0175">Coiled coil</keyword>
<dbReference type="AlphaFoldDB" id="A0A1B0G7P2"/>
<reference evidence="3" key="1">
    <citation type="submission" date="2020-05" db="UniProtKB">
        <authorList>
            <consortium name="EnsemblMetazoa"/>
        </authorList>
    </citation>
    <scope>IDENTIFICATION</scope>
    <source>
        <strain evidence="3">Yale</strain>
    </source>
</reference>
<protein>
    <submittedName>
        <fullName evidence="3">Uncharacterized protein</fullName>
    </submittedName>
</protein>
<name>A0A1B0G7P2_GLOMM</name>
<organism evidence="3 4">
    <name type="scientific">Glossina morsitans morsitans</name>
    <name type="common">Savannah tsetse fly</name>
    <dbReference type="NCBI Taxonomy" id="37546"/>
    <lineage>
        <taxon>Eukaryota</taxon>
        <taxon>Metazoa</taxon>
        <taxon>Ecdysozoa</taxon>
        <taxon>Arthropoda</taxon>
        <taxon>Hexapoda</taxon>
        <taxon>Insecta</taxon>
        <taxon>Pterygota</taxon>
        <taxon>Neoptera</taxon>
        <taxon>Endopterygota</taxon>
        <taxon>Diptera</taxon>
        <taxon>Brachycera</taxon>
        <taxon>Muscomorpha</taxon>
        <taxon>Hippoboscoidea</taxon>
        <taxon>Glossinidae</taxon>
        <taxon>Glossina</taxon>
    </lineage>
</organism>
<accession>A0A1B0G7P2</accession>
<feature type="region of interest" description="Disordered" evidence="2">
    <location>
        <begin position="28"/>
        <end position="72"/>
    </location>
</feature>
<evidence type="ECO:0000256" key="1">
    <source>
        <dbReference type="SAM" id="Coils"/>
    </source>
</evidence>
<feature type="coiled-coil region" evidence="1">
    <location>
        <begin position="99"/>
        <end position="126"/>
    </location>
</feature>
<dbReference type="STRING" id="37546.A0A1B0G7P2"/>
<feature type="compositionally biased region" description="Polar residues" evidence="2">
    <location>
        <begin position="41"/>
        <end position="55"/>
    </location>
</feature>
<sequence length="154" mass="17773">MSFQKTGEITLTPNQELIVELANLETAISGDPSKTFEDDTLPSTSGTTRSPNMMDSSGEDDIPAPARKKRKWASHNEIAEKINTRADILDLLRDHIIGEQDYKKKKLRHQERIVQLLRERNEEERSFHSSMLKLIKEKNGLLRQIPREFESEED</sequence>
<dbReference type="EMBL" id="CCAG010016889">
    <property type="status" value="NOT_ANNOTATED_CDS"/>
    <property type="molecule type" value="Genomic_DNA"/>
</dbReference>
<proteinExistence type="predicted"/>
<keyword evidence="4" id="KW-1185">Reference proteome</keyword>
<dbReference type="VEuPathDB" id="VectorBase:GMOY009334"/>
<evidence type="ECO:0000256" key="2">
    <source>
        <dbReference type="SAM" id="MobiDB-lite"/>
    </source>
</evidence>